<proteinExistence type="predicted"/>
<evidence type="ECO:0000313" key="3">
    <source>
        <dbReference type="Proteomes" id="UP000183900"/>
    </source>
</evidence>
<sequence>MVPVRWIAAGGLTGGALIALAGFGWLRYGEQLYFDVLVAGLAGCL</sequence>
<keyword evidence="1" id="KW-1133">Transmembrane helix</keyword>
<keyword evidence="1" id="KW-0812">Transmembrane</keyword>
<evidence type="ECO:0000313" key="2">
    <source>
        <dbReference type="EMBL" id="CUA95081.1"/>
    </source>
</evidence>
<dbReference type="Proteomes" id="UP000183900">
    <property type="component" value="Unassembled WGS sequence"/>
</dbReference>
<dbReference type="AlphaFoldDB" id="A0A0K6HW88"/>
<dbReference type="EMBL" id="CYHE01000003">
    <property type="protein sequence ID" value="CUA95081.1"/>
    <property type="molecule type" value="Genomic_DNA"/>
</dbReference>
<feature type="transmembrane region" description="Helical" evidence="1">
    <location>
        <begin position="6"/>
        <end position="26"/>
    </location>
</feature>
<protein>
    <submittedName>
        <fullName evidence="2">Uncharacterized protein</fullName>
    </submittedName>
</protein>
<evidence type="ECO:0000256" key="1">
    <source>
        <dbReference type="SAM" id="Phobius"/>
    </source>
</evidence>
<name>A0A0K6HW88_9HYPH</name>
<organism evidence="2 3">
    <name type="scientific">Pannonibacter indicus</name>
    <dbReference type="NCBI Taxonomy" id="466044"/>
    <lineage>
        <taxon>Bacteria</taxon>
        <taxon>Pseudomonadati</taxon>
        <taxon>Pseudomonadota</taxon>
        <taxon>Alphaproteobacteria</taxon>
        <taxon>Hyphomicrobiales</taxon>
        <taxon>Stappiaceae</taxon>
        <taxon>Pannonibacter</taxon>
    </lineage>
</organism>
<keyword evidence="1" id="KW-0472">Membrane</keyword>
<reference evidence="3" key="1">
    <citation type="submission" date="2015-08" db="EMBL/GenBank/DDBJ databases">
        <authorList>
            <person name="Varghese N."/>
        </authorList>
    </citation>
    <scope>NUCLEOTIDE SEQUENCE [LARGE SCALE GENOMIC DNA]</scope>
    <source>
        <strain evidence="3">DSM 23407</strain>
    </source>
</reference>
<accession>A0A0K6HW88</accession>
<keyword evidence="3" id="KW-1185">Reference proteome</keyword>
<gene>
    <name evidence="2" type="ORF">Ga0061067_103422</name>
</gene>